<dbReference type="Proteomes" id="UP000266861">
    <property type="component" value="Unassembled WGS sequence"/>
</dbReference>
<organism evidence="2 3">
    <name type="scientific">Diversispora epigaea</name>
    <dbReference type="NCBI Taxonomy" id="1348612"/>
    <lineage>
        <taxon>Eukaryota</taxon>
        <taxon>Fungi</taxon>
        <taxon>Fungi incertae sedis</taxon>
        <taxon>Mucoromycota</taxon>
        <taxon>Glomeromycotina</taxon>
        <taxon>Glomeromycetes</taxon>
        <taxon>Diversisporales</taxon>
        <taxon>Diversisporaceae</taxon>
        <taxon>Diversispora</taxon>
    </lineage>
</organism>
<sequence length="75" mass="8548">MENTEERGRPQSNVTQGPQINATQRPQSSVMQRPQSNATQRPQSNATTYIRNSDQQRPIQLQSHANTFNYTCSQN</sequence>
<keyword evidence="3" id="KW-1185">Reference proteome</keyword>
<evidence type="ECO:0000256" key="1">
    <source>
        <dbReference type="SAM" id="MobiDB-lite"/>
    </source>
</evidence>
<reference evidence="2 3" key="1">
    <citation type="submission" date="2018-08" db="EMBL/GenBank/DDBJ databases">
        <title>Genome and evolution of the arbuscular mycorrhizal fungus Diversispora epigaea (formerly Glomus versiforme) and its bacterial endosymbionts.</title>
        <authorList>
            <person name="Sun X."/>
            <person name="Fei Z."/>
            <person name="Harrison M."/>
        </authorList>
    </citation>
    <scope>NUCLEOTIDE SEQUENCE [LARGE SCALE GENOMIC DNA]</scope>
    <source>
        <strain evidence="2 3">IT104</strain>
    </source>
</reference>
<feature type="compositionally biased region" description="Polar residues" evidence="1">
    <location>
        <begin position="10"/>
        <end position="75"/>
    </location>
</feature>
<gene>
    <name evidence="2" type="ORF">Glove_154g34</name>
</gene>
<evidence type="ECO:0000313" key="2">
    <source>
        <dbReference type="EMBL" id="RHZ78933.1"/>
    </source>
</evidence>
<feature type="region of interest" description="Disordered" evidence="1">
    <location>
        <begin position="1"/>
        <end position="75"/>
    </location>
</feature>
<dbReference type="AlphaFoldDB" id="A0A397J1G4"/>
<comment type="caution">
    <text evidence="2">The sequence shown here is derived from an EMBL/GenBank/DDBJ whole genome shotgun (WGS) entry which is preliminary data.</text>
</comment>
<proteinExistence type="predicted"/>
<protein>
    <submittedName>
        <fullName evidence="2">Uncharacterized protein</fullName>
    </submittedName>
</protein>
<accession>A0A397J1G4</accession>
<dbReference type="EMBL" id="PQFF01000145">
    <property type="protein sequence ID" value="RHZ78933.1"/>
    <property type="molecule type" value="Genomic_DNA"/>
</dbReference>
<name>A0A397J1G4_9GLOM</name>
<evidence type="ECO:0000313" key="3">
    <source>
        <dbReference type="Proteomes" id="UP000266861"/>
    </source>
</evidence>